<dbReference type="CDD" id="cd00118">
    <property type="entry name" value="LysM"/>
    <property type="match status" value="1"/>
</dbReference>
<dbReference type="KEGG" id="haz:A9404_10035"/>
<feature type="domain" description="LysM" evidence="1">
    <location>
        <begin position="4"/>
        <end position="52"/>
    </location>
</feature>
<proteinExistence type="predicted"/>
<dbReference type="EMBL" id="CP016027">
    <property type="protein sequence ID" value="ANJ68418.1"/>
    <property type="molecule type" value="Genomic_DNA"/>
</dbReference>
<dbReference type="SUPFAM" id="SSF54106">
    <property type="entry name" value="LysM domain"/>
    <property type="match status" value="1"/>
</dbReference>
<dbReference type="PROSITE" id="PS51782">
    <property type="entry name" value="LYSM"/>
    <property type="match status" value="1"/>
</dbReference>
<dbReference type="Pfam" id="PF01476">
    <property type="entry name" value="LysM"/>
    <property type="match status" value="1"/>
</dbReference>
<organism evidence="2 3">
    <name type="scientific">Halothiobacillus diazotrophicus</name>
    <dbReference type="NCBI Taxonomy" id="1860122"/>
    <lineage>
        <taxon>Bacteria</taxon>
        <taxon>Pseudomonadati</taxon>
        <taxon>Pseudomonadota</taxon>
        <taxon>Gammaproteobacteria</taxon>
        <taxon>Chromatiales</taxon>
        <taxon>Halothiobacillaceae</taxon>
        <taxon>Halothiobacillus</taxon>
    </lineage>
</organism>
<dbReference type="Proteomes" id="UP000078596">
    <property type="component" value="Chromosome"/>
</dbReference>
<dbReference type="PANTHER" id="PTHR34700">
    <property type="entry name" value="POTASSIUM BINDING PROTEIN KBP"/>
    <property type="match status" value="1"/>
</dbReference>
<name>A0A191ZKP5_9GAMM</name>
<sequence length="326" mass="36268">MAADEYVVKKGDTLWSIANHFLKDPYYWPEIWYDNSQIKNPHKIYPGDRIGIMYIGGRPRLGITMRPHMRYEGDSAAISSIPLDVIKPFFSYDQIMTQAELDATPYILTNRDDALSASMGDVIYARPALTDSLDNYAIVRQGKHLVDPVTGASLGYRTIYEGEAKIMQRGDPTELRIIKSEREVNKGDRLVPMIGEPFDHDITPSIPAVPIDAVIIDLPDAITQVGTYQVAIINAGKDNGLVPGDMLRISKPGRVVKDTYTQNPKELKQGKGIDALLPHPPLVKLPDFPIGTAMVFRTYDHASYVLVVKTKRPIHIGDLAQTPTAD</sequence>
<keyword evidence="3" id="KW-1185">Reference proteome</keyword>
<dbReference type="InterPro" id="IPR018392">
    <property type="entry name" value="LysM"/>
</dbReference>
<evidence type="ECO:0000313" key="3">
    <source>
        <dbReference type="Proteomes" id="UP000078596"/>
    </source>
</evidence>
<dbReference type="AlphaFoldDB" id="A0A191ZKP5"/>
<evidence type="ECO:0000313" key="2">
    <source>
        <dbReference type="EMBL" id="ANJ68418.1"/>
    </source>
</evidence>
<dbReference type="InterPro" id="IPR036779">
    <property type="entry name" value="LysM_dom_sf"/>
</dbReference>
<dbReference type="STRING" id="1860122.A9404_10035"/>
<dbReference type="SMART" id="SM00257">
    <property type="entry name" value="LysM"/>
    <property type="match status" value="1"/>
</dbReference>
<reference evidence="2 3" key="1">
    <citation type="submission" date="2016-06" db="EMBL/GenBank/DDBJ databases">
        <title>Insight into the functional genes involving in sulfur oxidation in Pearl River water.</title>
        <authorList>
            <person name="Luo J."/>
            <person name="Tan X."/>
            <person name="Lin W."/>
        </authorList>
    </citation>
    <scope>NUCLEOTIDE SEQUENCE [LARGE SCALE GENOMIC DNA]</scope>
    <source>
        <strain evidence="2 3">LS2</strain>
    </source>
</reference>
<accession>A0A191ZKP5</accession>
<dbReference type="InterPro" id="IPR052196">
    <property type="entry name" value="Bact_Kbp"/>
</dbReference>
<dbReference type="PANTHER" id="PTHR34700:SF4">
    <property type="entry name" value="PHAGE-LIKE ELEMENT PBSX PROTEIN XKDP"/>
    <property type="match status" value="1"/>
</dbReference>
<evidence type="ECO:0000259" key="1">
    <source>
        <dbReference type="PROSITE" id="PS51782"/>
    </source>
</evidence>
<gene>
    <name evidence="2" type="ORF">A9404_10035</name>
</gene>
<dbReference type="Gene3D" id="3.10.350.10">
    <property type="entry name" value="LysM domain"/>
    <property type="match status" value="1"/>
</dbReference>
<protein>
    <recommendedName>
        <fullName evidence="1">LysM domain-containing protein</fullName>
    </recommendedName>
</protein>